<dbReference type="OrthoDB" id="2874149at2759"/>
<feature type="compositionally biased region" description="Polar residues" evidence="10">
    <location>
        <begin position="321"/>
        <end position="331"/>
    </location>
</feature>
<evidence type="ECO:0000313" key="12">
    <source>
        <dbReference type="EMBL" id="EIM23479.1"/>
    </source>
</evidence>
<keyword evidence="7 11" id="KW-0472">Membrane</keyword>
<evidence type="ECO:0000256" key="10">
    <source>
        <dbReference type="SAM" id="MobiDB-lite"/>
    </source>
</evidence>
<feature type="transmembrane region" description="Helical" evidence="11">
    <location>
        <begin position="72"/>
        <end position="90"/>
    </location>
</feature>
<dbReference type="PANTHER" id="PTHR28097">
    <property type="entry name" value="PHEROMONE A FACTOR RECEPTOR"/>
    <property type="match status" value="1"/>
</dbReference>
<evidence type="ECO:0000313" key="13">
    <source>
        <dbReference type="Proteomes" id="UP000005242"/>
    </source>
</evidence>
<dbReference type="InParanoid" id="I4YHN7"/>
<keyword evidence="5 11" id="KW-1133">Transmembrane helix</keyword>
<dbReference type="HOGENOM" id="CLU_027592_0_1_1"/>
<evidence type="ECO:0000256" key="3">
    <source>
        <dbReference type="ARBA" id="ARBA00022507"/>
    </source>
</evidence>
<dbReference type="GO" id="GO:0004932">
    <property type="term" value="F:mating-type factor pheromone receptor activity"/>
    <property type="evidence" value="ECO:0007669"/>
    <property type="project" value="InterPro"/>
</dbReference>
<evidence type="ECO:0000256" key="11">
    <source>
        <dbReference type="SAM" id="Phobius"/>
    </source>
</evidence>
<keyword evidence="6" id="KW-0297">G-protein coupled receptor</keyword>
<dbReference type="GO" id="GO:0000750">
    <property type="term" value="P:pheromone-dependent signal transduction involved in conjugation with cellular fusion"/>
    <property type="evidence" value="ECO:0007669"/>
    <property type="project" value="TreeGrafter"/>
</dbReference>
<keyword evidence="3" id="KW-0589">Pheromone response</keyword>
<accession>I4YHN7</accession>
<evidence type="ECO:0000256" key="7">
    <source>
        <dbReference type="ARBA" id="ARBA00023136"/>
    </source>
</evidence>
<dbReference type="Pfam" id="PF02076">
    <property type="entry name" value="STE3"/>
    <property type="match status" value="1"/>
</dbReference>
<dbReference type="KEGG" id="wse:WALSEDRAFT_59221"/>
<gene>
    <name evidence="12" type="ORF">WALSEDRAFT_59221</name>
</gene>
<sequence length="366" mass="41808">MSLVAIPIISIIAVIITILPCSWHYRVGNTNILILTVWIIGVNFIYFINSIIWHDNVDIHTPVWCDITTKLVIGANIAIPATAACLLRNLSGIATASVVSTSRKDMRKKLYLDLTYGVVVPIIYMALHVVIQDRRFNIIEGIGCMPVIWPSWLSLVHTSLLPFICAIVAAYYSFKTFRAFYKYRETFMDLFKMKKYGLTKSKFIRLIGLAMTIFILTIVAAVVQLVVNLQANSGRLLPYKSWDQVHVYFSKIYQVKLSELNEHQLGANIASWLLPIITAIIFFFFFGFAEESRKEYVRCLLFCFPFLRARLQRSTIPNNGHVSTISSSPSQDYDDFDKLKDCSRGQSEEYELPVLRASYLESRKPT</sequence>
<reference evidence="12 13" key="1">
    <citation type="journal article" date="2012" name="Fungal Genet. Biol.">
        <title>The genome of the xerotolerant mold Wallemia sebi reveals adaptations to osmotic stress and suggests cryptic sexual reproduction.</title>
        <authorList>
            <person name="Padamsee M."/>
            <person name="Kumar T.K.A."/>
            <person name="Riley R."/>
            <person name="Binder M."/>
            <person name="Boyd A."/>
            <person name="Calvo A.M."/>
            <person name="Furukawa K."/>
            <person name="Hesse C."/>
            <person name="Hohmann S."/>
            <person name="James T.Y."/>
            <person name="LaButti K."/>
            <person name="Lapidus A."/>
            <person name="Lindquist E."/>
            <person name="Lucas S."/>
            <person name="Miller K."/>
            <person name="Shantappa S."/>
            <person name="Grigoriev I.V."/>
            <person name="Hibbett D.S."/>
            <person name="McLaughlin D.J."/>
            <person name="Spatafora J.W."/>
            <person name="Aime M.C."/>
        </authorList>
    </citation>
    <scope>NUCLEOTIDE SEQUENCE [LARGE SCALE GENOMIC DNA]</scope>
    <source>
        <strain evidence="13">ATCC MYA-4683 / CBS 633.66</strain>
    </source>
</reference>
<comment type="subcellular location">
    <subcellularLocation>
        <location evidence="1">Membrane</location>
        <topology evidence="1">Multi-pass membrane protein</topology>
    </subcellularLocation>
</comment>
<dbReference type="GO" id="GO:0005886">
    <property type="term" value="C:plasma membrane"/>
    <property type="evidence" value="ECO:0007669"/>
    <property type="project" value="TreeGrafter"/>
</dbReference>
<dbReference type="Proteomes" id="UP000005242">
    <property type="component" value="Unassembled WGS sequence"/>
</dbReference>
<feature type="transmembrane region" description="Helical" evidence="11">
    <location>
        <begin position="110"/>
        <end position="131"/>
    </location>
</feature>
<evidence type="ECO:0000256" key="2">
    <source>
        <dbReference type="ARBA" id="ARBA00011085"/>
    </source>
</evidence>
<dbReference type="AlphaFoldDB" id="I4YHN7"/>
<feature type="transmembrane region" description="Helical" evidence="11">
    <location>
        <begin position="151"/>
        <end position="174"/>
    </location>
</feature>
<dbReference type="EMBL" id="JH668224">
    <property type="protein sequence ID" value="EIM23479.1"/>
    <property type="molecule type" value="Genomic_DNA"/>
</dbReference>
<dbReference type="InterPro" id="IPR001499">
    <property type="entry name" value="GPCR_STE3"/>
</dbReference>
<evidence type="ECO:0000256" key="6">
    <source>
        <dbReference type="ARBA" id="ARBA00023040"/>
    </source>
</evidence>
<protein>
    <submittedName>
        <fullName evidence="12">STE3-domain-containing protein</fullName>
    </submittedName>
</protein>
<feature type="region of interest" description="Disordered" evidence="10">
    <location>
        <begin position="321"/>
        <end position="340"/>
    </location>
</feature>
<dbReference type="OMA" id="IPPLIWH"/>
<dbReference type="CDD" id="cd14966">
    <property type="entry name" value="7tmD_STE3"/>
    <property type="match status" value="1"/>
</dbReference>
<proteinExistence type="inferred from homology"/>
<dbReference type="RefSeq" id="XP_006956158.1">
    <property type="nucleotide sequence ID" value="XM_006956096.1"/>
</dbReference>
<comment type="similarity">
    <text evidence="2">Belongs to the G-protein coupled receptor 4 family.</text>
</comment>
<name>I4YHN7_WALMC</name>
<evidence type="ECO:0000256" key="9">
    <source>
        <dbReference type="ARBA" id="ARBA00023224"/>
    </source>
</evidence>
<feature type="transmembrane region" description="Helical" evidence="11">
    <location>
        <begin position="6"/>
        <end position="25"/>
    </location>
</feature>
<keyword evidence="9" id="KW-0807">Transducer</keyword>
<dbReference type="FunCoup" id="I4YHN7">
    <property type="interactions" value="83"/>
</dbReference>
<evidence type="ECO:0000256" key="4">
    <source>
        <dbReference type="ARBA" id="ARBA00022692"/>
    </source>
</evidence>
<evidence type="ECO:0000256" key="5">
    <source>
        <dbReference type="ARBA" id="ARBA00022989"/>
    </source>
</evidence>
<evidence type="ECO:0000256" key="8">
    <source>
        <dbReference type="ARBA" id="ARBA00023170"/>
    </source>
</evidence>
<feature type="transmembrane region" description="Helical" evidence="11">
    <location>
        <begin position="269"/>
        <end position="288"/>
    </location>
</feature>
<dbReference type="GeneID" id="18473232"/>
<dbReference type="eggNOG" id="ENOG502S44N">
    <property type="taxonomic scope" value="Eukaryota"/>
</dbReference>
<feature type="transmembrane region" description="Helical" evidence="11">
    <location>
        <begin position="32"/>
        <end position="52"/>
    </location>
</feature>
<keyword evidence="13" id="KW-1185">Reference proteome</keyword>
<keyword evidence="8" id="KW-0675">Receptor</keyword>
<feature type="transmembrane region" description="Helical" evidence="11">
    <location>
        <begin position="203"/>
        <end position="227"/>
    </location>
</feature>
<keyword evidence="4 11" id="KW-0812">Transmembrane</keyword>
<organism evidence="12 13">
    <name type="scientific">Wallemia mellicola (strain ATCC MYA-4683 / CBS 633.66)</name>
    <name type="common">Wallemia sebi (CBS 633.66)</name>
    <dbReference type="NCBI Taxonomy" id="671144"/>
    <lineage>
        <taxon>Eukaryota</taxon>
        <taxon>Fungi</taxon>
        <taxon>Dikarya</taxon>
        <taxon>Basidiomycota</taxon>
        <taxon>Wallemiomycotina</taxon>
        <taxon>Wallemiomycetes</taxon>
        <taxon>Wallemiales</taxon>
        <taxon>Wallemiaceae</taxon>
        <taxon>Wallemia</taxon>
    </lineage>
</organism>
<evidence type="ECO:0000256" key="1">
    <source>
        <dbReference type="ARBA" id="ARBA00004141"/>
    </source>
</evidence>
<dbReference type="PRINTS" id="PR00899">
    <property type="entry name" value="GPCRSTE3"/>
</dbReference>
<dbReference type="PANTHER" id="PTHR28097:SF1">
    <property type="entry name" value="PHEROMONE A FACTOR RECEPTOR"/>
    <property type="match status" value="1"/>
</dbReference>